<proteinExistence type="predicted"/>
<comment type="caution">
    <text evidence="11">The sequence shown here is derived from an EMBL/GenBank/DDBJ whole genome shotgun (WGS) entry which is preliminary data.</text>
</comment>
<keyword evidence="3" id="KW-0436">Ligase</keyword>
<dbReference type="Gene3D" id="1.10.1200.10">
    <property type="entry name" value="ACP-like"/>
    <property type="match status" value="2"/>
</dbReference>
<dbReference type="InterPro" id="IPR016039">
    <property type="entry name" value="Thiolase-like"/>
</dbReference>
<dbReference type="InterPro" id="IPR036291">
    <property type="entry name" value="NAD(P)-bd_dom_sf"/>
</dbReference>
<dbReference type="FunFam" id="3.40.50.980:FF:000001">
    <property type="entry name" value="Non-ribosomal peptide synthetase"/>
    <property type="match status" value="1"/>
</dbReference>
<dbReference type="PANTHER" id="PTHR43775:SF51">
    <property type="entry name" value="INACTIVE PHENOLPHTHIOCEROL SYNTHESIS POLYKETIDE SYNTHASE TYPE I PKS1-RELATED"/>
    <property type="match status" value="1"/>
</dbReference>
<dbReference type="SMART" id="SM01294">
    <property type="entry name" value="PKS_PP_betabranch"/>
    <property type="match status" value="1"/>
</dbReference>
<dbReference type="SUPFAM" id="SSF55048">
    <property type="entry name" value="Probable ACP-binding domain of malonyl-CoA ACP transacylase"/>
    <property type="match status" value="1"/>
</dbReference>
<dbReference type="NCBIfam" id="TIGR01746">
    <property type="entry name" value="Thioester-redct"/>
    <property type="match status" value="1"/>
</dbReference>
<dbReference type="SUPFAM" id="SSF47336">
    <property type="entry name" value="ACP-like"/>
    <property type="match status" value="2"/>
</dbReference>
<dbReference type="InterPro" id="IPR010071">
    <property type="entry name" value="AA_adenyl_dom"/>
</dbReference>
<keyword evidence="4" id="KW-0489">Methyltransferase</keyword>
<evidence type="ECO:0000259" key="10">
    <source>
        <dbReference type="PROSITE" id="PS52004"/>
    </source>
</evidence>
<dbReference type="PROSITE" id="PS52004">
    <property type="entry name" value="KS3_2"/>
    <property type="match status" value="1"/>
</dbReference>
<dbReference type="SUPFAM" id="SSF56801">
    <property type="entry name" value="Acetyl-CoA synthetase-like"/>
    <property type="match status" value="1"/>
</dbReference>
<evidence type="ECO:0000313" key="11">
    <source>
        <dbReference type="EMBL" id="CAJ2507021.1"/>
    </source>
</evidence>
<evidence type="ECO:0000256" key="1">
    <source>
        <dbReference type="ARBA" id="ARBA00022450"/>
    </source>
</evidence>
<dbReference type="SMART" id="SM00822">
    <property type="entry name" value="PKS_KR"/>
    <property type="match status" value="1"/>
</dbReference>
<dbReference type="SUPFAM" id="SSF52151">
    <property type="entry name" value="FabD/lysophospholipase-like"/>
    <property type="match status" value="1"/>
</dbReference>
<dbReference type="Gene3D" id="3.40.366.10">
    <property type="entry name" value="Malonyl-Coenzyme A Acyl Carrier Protein, domain 2"/>
    <property type="match status" value="1"/>
</dbReference>
<dbReference type="InterPro" id="IPR013120">
    <property type="entry name" value="FAR_NAD-bd"/>
</dbReference>
<dbReference type="Pfam" id="PF02801">
    <property type="entry name" value="Ketoacyl-synt_C"/>
    <property type="match status" value="1"/>
</dbReference>
<feature type="compositionally biased region" description="Polar residues" evidence="8">
    <location>
        <begin position="45"/>
        <end position="58"/>
    </location>
</feature>
<protein>
    <submittedName>
        <fullName evidence="11">Uu.00g082070.m01.CDS01</fullName>
    </submittedName>
</protein>
<dbReference type="SMART" id="SM00823">
    <property type="entry name" value="PKS_PP"/>
    <property type="match status" value="2"/>
</dbReference>
<dbReference type="Pfam" id="PF08659">
    <property type="entry name" value="KR"/>
    <property type="match status" value="1"/>
</dbReference>
<dbReference type="Gene3D" id="3.40.50.980">
    <property type="match status" value="2"/>
</dbReference>
<evidence type="ECO:0000256" key="6">
    <source>
        <dbReference type="ARBA" id="ARBA00023002"/>
    </source>
</evidence>
<dbReference type="Gene3D" id="3.40.47.10">
    <property type="match status" value="1"/>
</dbReference>
<dbReference type="InterPro" id="IPR006162">
    <property type="entry name" value="Ppantetheine_attach_site"/>
</dbReference>
<dbReference type="GO" id="GO:0006633">
    <property type="term" value="P:fatty acid biosynthetic process"/>
    <property type="evidence" value="ECO:0007669"/>
    <property type="project" value="TreeGrafter"/>
</dbReference>
<feature type="domain" description="Carrier" evidence="9">
    <location>
        <begin position="589"/>
        <end position="664"/>
    </location>
</feature>
<dbReference type="InterPro" id="IPR010080">
    <property type="entry name" value="Thioester_reductase-like_dom"/>
</dbReference>
<dbReference type="Gene3D" id="2.30.38.10">
    <property type="entry name" value="Luciferase, Domain 3"/>
    <property type="match status" value="1"/>
</dbReference>
<feature type="domain" description="Ketosynthase family 3 (KS3)" evidence="10">
    <location>
        <begin position="681"/>
        <end position="1107"/>
    </location>
</feature>
<keyword evidence="12" id="KW-1185">Reference proteome</keyword>
<dbReference type="Pfam" id="PF00550">
    <property type="entry name" value="PP-binding"/>
    <property type="match status" value="2"/>
</dbReference>
<dbReference type="InterPro" id="IPR014030">
    <property type="entry name" value="Ketoacyl_synth_N"/>
</dbReference>
<sequence>MDVVTTEDCQASVKEINSTGDFTTTKEVKSTGDSTTEMELDDNDGSTTPKEPNHTNNTTALSNFNETDDPASLHQCFHKLFEQSAAKHAAKDALCYNDEALTYGELNALANRMARALVERGVRSGDMVGVALDRSVELVTVLIAVMKTGATYVPIDPAFPAERINQMMEDAAPKLLVTGGGGNREAFAAWESVCLGVDETLQMTDPSSSNGSEENLDIDIPSDGLAYVMYTSGSTGRPKGVEVSHGSVANLLLSMQREPGCNQNDRLLALTTVSFDMAVLELFLPLLCDATTVLAQSHEIKDPAAIVRLMRRHDVTIMQGTPAIWQMLLDSGWRGEPRLEKIFCGGEALPRPLADRLLACGDVVWNMYGPTEATVYAAIWRVRQGHAILVGGPITNGRLYVLDADLAPVPLGSPGELYIGGAGVARGYRNNAELSSSRFLKNPFHEGLMYRTGDNARLIAPGELSVMGRIDGQVKIRGHRIELGDIEAAITSHDAISGAVVVSRDDRLVAYCVVQEKARPLNNNNIEAKTAPLDRVLRPWLTKRLPGYMVPAFFVSMAAFPVTLNGKTDRNALPDPIASIQPITADMMKPATELEGQILAIWSGVLGHDRIGVDDSFFEVGGDSARLVRVQRELEGLLGLSVPSPTLFEYYTVKMLAAHLTSSPGVAGHELVTKQRRMSDAEDIAVVSMACRLPGGIDTPEGFWELLERGGDAITDVPEGRWGDDDAPDNVKSSYYSRGGFFPSIHSYDTSFFGISPREARALDPSQYMMLETCWEGFERAGYTMEQLRGSQTGVFIGTSNILAHQRFNRSDGNDLADLDGYTVTGSSAGTMSGRISYQLGLEGPAMTIDTACSSSLVATHLACSALRQGECDIAVSGGVSLMLNPGLHVEFSRLQGMSPDGRCRAFSADAQGTGWSEGSVVTILKRLSDAQRDGDTMHAVIRGTAVNHDGRSASLTTPSGAAQRRLIRTALTVARLQPDDIDYIEAHGTATKLGDPIEAAALADVFGPSRTNVEPLLIGSAKSNIGHLQAAAGLVGLLKVTLAMHYRTLPQTLHITKPTPAVDWQGAKMMPVLEKRPWLSHGNRLRRAGVSAFGIGGTNAHVIVEEPPREVATANRTEKGTRQPSTMPFLLSGDSEIALRRQAEKLHQHISTKTNRDDVSDVAYSLATTRSHFRKRLVLMAKDRAELLERLGSITHPGSFALPATDAAEAPRLAMLFTGQGSQWSGMGKDLSETYPVFREAIHEIAAEFTELDLPLLEVMWSEPGSTAAALLDRTDFAQPALFTLEVALWRLWQGLGVKPEYVLGHSLGELVAAHVAGIFDLPDACRLVAARGRLMQNQTGNTRMVSLEASAAEVEAAIDESGFSGKVDVAAYNTPMQTVISGDNKAVDKVTAHLARQGRKTKTLVVGHAFHSRHIDGMLGDLRAVAETIRYNSPHLSIVSSLDGRLVHTGQLEQADYWVKQAREPVRFGDGIRTLALHGVNVFLELGPQQVLCGLGAACLADEEDSKSAAWLPSCIPRQDGASTIQRSLADLHERRVPIDWSAYFRPFGCQRVNLPTYAFQRSFDRAGTQKLAAANGISDTLSRAPHGGQGRFQFEVAWHPVETDNVHPSGTWGLMLPVNDGTWAGQVEADLSRAGIKVVRVEHLKQAEGLDGLVCLWDSDADVISQTRDFTAKALIQLQTAAQTQFMPPLVWLTRGAVGTGTDYDDRAMRLGAGPLWGLMRTARTEHPELHLRQVDLGDVDEMGTSMVSAVIQSTEPECAVRQGRVLSPRMQRVKLVPRPVAKQPLVRSDGAVLITGAFGDLGTRVAIWLARKHDVRDLVLASRRGMEAPGADELVVELSELGVRVTVIASNIADPESVKSVMEIFSEARPLRGIVHAAGVSDSGVLSAMTPERFVTTLAPKVFGAWLLHHSTRDMDLDLFMMFSSISGVMGMAGLANYAAANASLDALAHLRRAEGLPATSVAYGTWVGGGMASRLVKNTLSQLSHFGLDTLPPEDGLELLEHAVVSNRPLTVAAALDLGRLQGYFEERGGIPPLLRSLLFQDSAQSLRGLDLYKVLSEASPGQHSDIVLNMVREVVAKALGFAKPLGVDVDRPLRDIGIDSLTAVQLRNHLATLTGLKLSVNIAFLYPNLKALSQYLLSQLRDSDTSSSSATASGSATPATTASDSPELDMTAIRKGCLDRSFTFDNVANDPTAHTIRPESVFLTGATGFVGASVLHELLKQGISTHCLVRADCVNTARQRLVATLEDYGLWEPSFASLVHPTVGDMAQPFLGLTEEAFENLAEQVDAICHSGGLVDWLRPLEEYVGPNIVSTHEVLRLASCGRAKAVHLVSTISTIPKHCGLDLTEEDQEYGYGTSKYIAERLVAAARWRGARASVYRLPYVTASTTTGYFRLDRGDFLHNFIVGCLELGAFPSIDADMSAVLPVDYLGKTMVVVMTQDLHQIGRDFDFRNSRAPTCTDFFRLVGNVSGGKEIMTFNTWKQRALDYATAYPTSPIARITAVLDSYTDKTAPSMFKGLPVGDNVFGGDNYPAPLVDERSMTAYLNRIGTRAAKANTKR</sequence>
<dbReference type="GO" id="GO:0004312">
    <property type="term" value="F:fatty acid synthase activity"/>
    <property type="evidence" value="ECO:0007669"/>
    <property type="project" value="TreeGrafter"/>
</dbReference>
<evidence type="ECO:0000256" key="4">
    <source>
        <dbReference type="ARBA" id="ARBA00022603"/>
    </source>
</evidence>
<accession>A0AAI8YJD0</accession>
<dbReference type="Proteomes" id="UP001295740">
    <property type="component" value="Unassembled WGS sequence"/>
</dbReference>
<dbReference type="Pfam" id="PF07993">
    <property type="entry name" value="NAD_binding_4"/>
    <property type="match status" value="1"/>
</dbReference>
<dbReference type="InterPro" id="IPR050091">
    <property type="entry name" value="PKS_NRPS_Biosynth_Enz"/>
</dbReference>
<dbReference type="InterPro" id="IPR016036">
    <property type="entry name" value="Malonyl_transacylase_ACP-bd"/>
</dbReference>
<dbReference type="InterPro" id="IPR014043">
    <property type="entry name" value="Acyl_transferase_dom"/>
</dbReference>
<dbReference type="CDD" id="cd08956">
    <property type="entry name" value="KR_3_FAS_SDR_x"/>
    <property type="match status" value="1"/>
</dbReference>
<dbReference type="SMART" id="SM00827">
    <property type="entry name" value="PKS_AT"/>
    <property type="match status" value="1"/>
</dbReference>
<feature type="region of interest" description="Disordered" evidence="8">
    <location>
        <begin position="18"/>
        <end position="58"/>
    </location>
</feature>
<dbReference type="Gene3D" id="3.30.300.30">
    <property type="match status" value="1"/>
</dbReference>
<name>A0AAI8YJD0_9PEZI</name>
<keyword evidence="5" id="KW-0808">Transferase</keyword>
<evidence type="ECO:0000256" key="3">
    <source>
        <dbReference type="ARBA" id="ARBA00022598"/>
    </source>
</evidence>
<dbReference type="GO" id="GO:0008168">
    <property type="term" value="F:methyltransferase activity"/>
    <property type="evidence" value="ECO:0007669"/>
    <property type="project" value="UniProtKB-KW"/>
</dbReference>
<dbReference type="Pfam" id="PF00698">
    <property type="entry name" value="Acyl_transf_1"/>
    <property type="match status" value="1"/>
</dbReference>
<dbReference type="InterPro" id="IPR020841">
    <property type="entry name" value="PKS_Beta-ketoAc_synthase_dom"/>
</dbReference>
<keyword evidence="7" id="KW-0511">Multifunctional enzyme</keyword>
<evidence type="ECO:0000313" key="12">
    <source>
        <dbReference type="Proteomes" id="UP001295740"/>
    </source>
</evidence>
<dbReference type="Pfam" id="PF00501">
    <property type="entry name" value="AMP-binding"/>
    <property type="match status" value="1"/>
</dbReference>
<dbReference type="FunFam" id="3.40.47.10:FF:000019">
    <property type="entry name" value="Polyketide synthase type I"/>
    <property type="match status" value="1"/>
</dbReference>
<dbReference type="NCBIfam" id="TIGR01733">
    <property type="entry name" value="AA-adenyl-dom"/>
    <property type="match status" value="1"/>
</dbReference>
<dbReference type="PROSITE" id="PS00455">
    <property type="entry name" value="AMP_BINDING"/>
    <property type="match status" value="1"/>
</dbReference>
<dbReference type="InterPro" id="IPR036736">
    <property type="entry name" value="ACP-like_sf"/>
</dbReference>
<dbReference type="InterPro" id="IPR032821">
    <property type="entry name" value="PKS_assoc"/>
</dbReference>
<dbReference type="InterPro" id="IPR020845">
    <property type="entry name" value="AMP-binding_CS"/>
</dbReference>
<dbReference type="PROSITE" id="PS00012">
    <property type="entry name" value="PHOSPHOPANTETHEINE"/>
    <property type="match status" value="1"/>
</dbReference>
<dbReference type="InterPro" id="IPR020806">
    <property type="entry name" value="PKS_PP-bd"/>
</dbReference>
<evidence type="ECO:0000256" key="5">
    <source>
        <dbReference type="ARBA" id="ARBA00022679"/>
    </source>
</evidence>
<dbReference type="Gene3D" id="3.30.70.3290">
    <property type="match status" value="1"/>
</dbReference>
<dbReference type="CDD" id="cd00833">
    <property type="entry name" value="PKS"/>
    <property type="match status" value="1"/>
</dbReference>
<dbReference type="InterPro" id="IPR014031">
    <property type="entry name" value="Ketoacyl_synth_C"/>
</dbReference>
<dbReference type="Pfam" id="PF16197">
    <property type="entry name" value="KAsynt_C_assoc"/>
    <property type="match status" value="1"/>
</dbReference>
<dbReference type="Gene3D" id="3.40.50.720">
    <property type="entry name" value="NAD(P)-binding Rossmann-like Domain"/>
    <property type="match status" value="2"/>
</dbReference>
<dbReference type="InterPro" id="IPR016035">
    <property type="entry name" value="Acyl_Trfase/lysoPLipase"/>
</dbReference>
<dbReference type="PROSITE" id="PS50075">
    <property type="entry name" value="CARRIER"/>
    <property type="match status" value="2"/>
</dbReference>
<reference evidence="11" key="1">
    <citation type="submission" date="2023-10" db="EMBL/GenBank/DDBJ databases">
        <authorList>
            <person name="Hackl T."/>
        </authorList>
    </citation>
    <scope>NUCLEOTIDE SEQUENCE</scope>
</reference>
<dbReference type="Pfam" id="PF00109">
    <property type="entry name" value="ketoacyl-synt"/>
    <property type="match status" value="1"/>
</dbReference>
<dbReference type="PANTHER" id="PTHR43775">
    <property type="entry name" value="FATTY ACID SYNTHASE"/>
    <property type="match status" value="1"/>
</dbReference>
<dbReference type="SUPFAM" id="SSF53901">
    <property type="entry name" value="Thiolase-like"/>
    <property type="match status" value="1"/>
</dbReference>
<dbReference type="GO" id="GO:0032259">
    <property type="term" value="P:methylation"/>
    <property type="evidence" value="ECO:0007669"/>
    <property type="project" value="UniProtKB-KW"/>
</dbReference>
<dbReference type="GO" id="GO:0044550">
    <property type="term" value="P:secondary metabolite biosynthetic process"/>
    <property type="evidence" value="ECO:0007669"/>
    <property type="project" value="UniProtKB-ARBA"/>
</dbReference>
<organism evidence="11 12">
    <name type="scientific">Anthostomella pinea</name>
    <dbReference type="NCBI Taxonomy" id="933095"/>
    <lineage>
        <taxon>Eukaryota</taxon>
        <taxon>Fungi</taxon>
        <taxon>Dikarya</taxon>
        <taxon>Ascomycota</taxon>
        <taxon>Pezizomycotina</taxon>
        <taxon>Sordariomycetes</taxon>
        <taxon>Xylariomycetidae</taxon>
        <taxon>Xylariales</taxon>
        <taxon>Xylariaceae</taxon>
        <taxon>Anthostomella</taxon>
    </lineage>
</organism>
<dbReference type="GO" id="GO:0031177">
    <property type="term" value="F:phosphopantetheine binding"/>
    <property type="evidence" value="ECO:0007669"/>
    <property type="project" value="InterPro"/>
</dbReference>
<gene>
    <name evidence="11" type="ORF">KHLLAP_LOCUS7489</name>
</gene>
<evidence type="ECO:0000259" key="9">
    <source>
        <dbReference type="PROSITE" id="PS50075"/>
    </source>
</evidence>
<dbReference type="InterPro" id="IPR001227">
    <property type="entry name" value="Ac_transferase_dom_sf"/>
</dbReference>
<dbReference type="InterPro" id="IPR045851">
    <property type="entry name" value="AMP-bd_C_sf"/>
</dbReference>
<dbReference type="SUPFAM" id="SSF51735">
    <property type="entry name" value="NAD(P)-binding Rossmann-fold domains"/>
    <property type="match status" value="3"/>
</dbReference>
<dbReference type="InterPro" id="IPR009081">
    <property type="entry name" value="PP-bd_ACP"/>
</dbReference>
<evidence type="ECO:0000256" key="7">
    <source>
        <dbReference type="ARBA" id="ARBA00023268"/>
    </source>
</evidence>
<keyword evidence="1" id="KW-0596">Phosphopantetheine</keyword>
<dbReference type="InterPro" id="IPR000873">
    <property type="entry name" value="AMP-dep_synth/lig_dom"/>
</dbReference>
<dbReference type="GO" id="GO:0016491">
    <property type="term" value="F:oxidoreductase activity"/>
    <property type="evidence" value="ECO:0007669"/>
    <property type="project" value="UniProtKB-KW"/>
</dbReference>
<evidence type="ECO:0000256" key="2">
    <source>
        <dbReference type="ARBA" id="ARBA00022553"/>
    </source>
</evidence>
<dbReference type="Pfam" id="PF13193">
    <property type="entry name" value="AMP-binding_C"/>
    <property type="match status" value="1"/>
</dbReference>
<keyword evidence="2" id="KW-0597">Phosphoprotein</keyword>
<evidence type="ECO:0000256" key="8">
    <source>
        <dbReference type="SAM" id="MobiDB-lite"/>
    </source>
</evidence>
<dbReference type="GO" id="GO:0016874">
    <property type="term" value="F:ligase activity"/>
    <property type="evidence" value="ECO:0007669"/>
    <property type="project" value="UniProtKB-KW"/>
</dbReference>
<dbReference type="InterPro" id="IPR057326">
    <property type="entry name" value="KR_dom"/>
</dbReference>
<feature type="domain" description="Carrier" evidence="9">
    <location>
        <begin position="2071"/>
        <end position="2146"/>
    </location>
</feature>
<dbReference type="InterPro" id="IPR025110">
    <property type="entry name" value="AMP-bd_C"/>
</dbReference>
<dbReference type="InterPro" id="IPR013968">
    <property type="entry name" value="PKS_KR"/>
</dbReference>
<dbReference type="SMART" id="SM00825">
    <property type="entry name" value="PKS_KS"/>
    <property type="match status" value="1"/>
</dbReference>
<dbReference type="EMBL" id="CAUWAG010000010">
    <property type="protein sequence ID" value="CAJ2507021.1"/>
    <property type="molecule type" value="Genomic_DNA"/>
</dbReference>
<keyword evidence="6" id="KW-0560">Oxidoreductase</keyword>
<feature type="region of interest" description="Disordered" evidence="8">
    <location>
        <begin position="2152"/>
        <end position="2171"/>
    </location>
</feature>